<keyword evidence="2" id="KW-0418">Kinase</keyword>
<name>A0A9W8CPV1_9FUNG</name>
<dbReference type="PANTHER" id="PTHR12083:SF9">
    <property type="entry name" value="BIFUNCTIONAL POLYNUCLEOTIDE PHOSPHATASE_KINASE"/>
    <property type="match status" value="1"/>
</dbReference>
<accession>A0A9W8CPV1</accession>
<feature type="compositionally biased region" description="Low complexity" evidence="1">
    <location>
        <begin position="13"/>
        <end position="25"/>
    </location>
</feature>
<comment type="caution">
    <text evidence="2">The sequence shown here is derived from an EMBL/GenBank/DDBJ whole genome shotgun (WGS) entry which is preliminary data.</text>
</comment>
<dbReference type="InterPro" id="IPR013954">
    <property type="entry name" value="PNK3P"/>
</dbReference>
<feature type="region of interest" description="Disordered" evidence="1">
    <location>
        <begin position="1"/>
        <end position="42"/>
    </location>
</feature>
<dbReference type="SUPFAM" id="SSF56784">
    <property type="entry name" value="HAD-like"/>
    <property type="match status" value="1"/>
</dbReference>
<keyword evidence="2" id="KW-0808">Transferase</keyword>
<proteinExistence type="predicted"/>
<dbReference type="Gene3D" id="3.40.50.1000">
    <property type="entry name" value="HAD superfamily/HAD-like"/>
    <property type="match status" value="1"/>
</dbReference>
<evidence type="ECO:0000256" key="1">
    <source>
        <dbReference type="SAM" id="MobiDB-lite"/>
    </source>
</evidence>
<dbReference type="InterPro" id="IPR036412">
    <property type="entry name" value="HAD-like_sf"/>
</dbReference>
<protein>
    <submittedName>
        <fullName evidence="2">DNA kinase/phosphatase Pnk1</fullName>
    </submittedName>
</protein>
<dbReference type="InterPro" id="IPR023214">
    <property type="entry name" value="HAD_sf"/>
</dbReference>
<dbReference type="PANTHER" id="PTHR12083">
    <property type="entry name" value="BIFUNCTIONAL POLYNUCLEOTIDE PHOSPHATASE/KINASE"/>
    <property type="match status" value="1"/>
</dbReference>
<dbReference type="InterPro" id="IPR006551">
    <property type="entry name" value="Polynucleotide_phosphatase"/>
</dbReference>
<dbReference type="Proteomes" id="UP001149813">
    <property type="component" value="Unassembled WGS sequence"/>
</dbReference>
<keyword evidence="3" id="KW-1185">Reference proteome</keyword>
<dbReference type="GO" id="GO:0006281">
    <property type="term" value="P:DNA repair"/>
    <property type="evidence" value="ECO:0007669"/>
    <property type="project" value="TreeGrafter"/>
</dbReference>
<dbReference type="NCBIfam" id="TIGR01662">
    <property type="entry name" value="HAD-SF-IIIA"/>
    <property type="match status" value="1"/>
</dbReference>
<gene>
    <name evidence="2" type="primary">pnk1</name>
    <name evidence="2" type="ORF">LPJ53_005993</name>
</gene>
<dbReference type="OrthoDB" id="19045at2759"/>
<sequence>MTAAKPGKRKGSDASISAPSSPNNKKNSRKSAQQTSLGSFFRPKNADADSAVEFKPSLTPFSLIEWREFESTWIGTFKAPEPSTKFAAFDLDKTLINVRGNWKFPKGADDWRFFHPQVPQVLQRMYNQGYKIVIISNQAGLRPAKGSTELTKTAKEYRLKIENIAKQFDFPFTILAATGRNYMRKPSPGMWFMAEMDNGGVEVDREASFFVGDAAGRPAGWKQGALEDFSDSDLAFALNAGVPFYTPEEIFSEDICSKEQPLPLAAPNVWPISRFHSKALAIDHDGHNELLQSIEQLAELAQSQAKGMLVVLVGPPASGKSTFANAHLSKLGFERANMDTLKTRKKCMDAVELALENSKLIVVDNTNPDVASRSSFLHIASKAGVSCVAVVFENSTRDLTSHNNLYRSQLHQARYMAGPMESKKLHLIPSIWEGVPAVAFNTYFKRFVAPSEEEGFAKIFRHVFVPGFHPPSDEALWHQYY</sequence>
<dbReference type="InterPro" id="IPR027417">
    <property type="entry name" value="P-loop_NTPase"/>
</dbReference>
<reference evidence="2" key="1">
    <citation type="submission" date="2022-07" db="EMBL/GenBank/DDBJ databases">
        <title>Phylogenomic reconstructions and comparative analyses of Kickxellomycotina fungi.</title>
        <authorList>
            <person name="Reynolds N.K."/>
            <person name="Stajich J.E."/>
            <person name="Barry K."/>
            <person name="Grigoriev I.V."/>
            <person name="Crous P."/>
            <person name="Smith M.E."/>
        </authorList>
    </citation>
    <scope>NUCLEOTIDE SEQUENCE</scope>
    <source>
        <strain evidence="2">NBRC 32514</strain>
    </source>
</reference>
<evidence type="ECO:0000313" key="2">
    <source>
        <dbReference type="EMBL" id="KAJ1719202.1"/>
    </source>
</evidence>
<dbReference type="NCBIfam" id="TIGR01664">
    <property type="entry name" value="DNA-3'-Pase"/>
    <property type="match status" value="1"/>
</dbReference>
<dbReference type="EMBL" id="JANBOJ010000457">
    <property type="protein sequence ID" value="KAJ1719202.1"/>
    <property type="molecule type" value="Genomic_DNA"/>
</dbReference>
<dbReference type="GO" id="GO:0046404">
    <property type="term" value="F:ATP-dependent polydeoxyribonucleotide 5'-hydroxyl-kinase activity"/>
    <property type="evidence" value="ECO:0007669"/>
    <property type="project" value="TreeGrafter"/>
</dbReference>
<dbReference type="InterPro" id="IPR006549">
    <property type="entry name" value="HAD-SF_hydro_IIIA"/>
</dbReference>
<dbReference type="SUPFAM" id="SSF52540">
    <property type="entry name" value="P-loop containing nucleoside triphosphate hydrolases"/>
    <property type="match status" value="1"/>
</dbReference>
<dbReference type="AlphaFoldDB" id="A0A9W8CPV1"/>
<organism evidence="2 3">
    <name type="scientific">Coemansia erecta</name>
    <dbReference type="NCBI Taxonomy" id="147472"/>
    <lineage>
        <taxon>Eukaryota</taxon>
        <taxon>Fungi</taxon>
        <taxon>Fungi incertae sedis</taxon>
        <taxon>Zoopagomycota</taxon>
        <taxon>Kickxellomycotina</taxon>
        <taxon>Kickxellomycetes</taxon>
        <taxon>Kickxellales</taxon>
        <taxon>Kickxellaceae</taxon>
        <taxon>Coemansia</taxon>
    </lineage>
</organism>
<dbReference type="GO" id="GO:0003690">
    <property type="term" value="F:double-stranded DNA binding"/>
    <property type="evidence" value="ECO:0007669"/>
    <property type="project" value="TreeGrafter"/>
</dbReference>
<dbReference type="GO" id="GO:0046403">
    <property type="term" value="F:polynucleotide 3'-phosphatase activity"/>
    <property type="evidence" value="ECO:0007669"/>
    <property type="project" value="TreeGrafter"/>
</dbReference>
<evidence type="ECO:0000313" key="3">
    <source>
        <dbReference type="Proteomes" id="UP001149813"/>
    </source>
</evidence>
<dbReference type="Pfam" id="PF08645">
    <property type="entry name" value="PNK3P"/>
    <property type="match status" value="1"/>
</dbReference>
<dbReference type="Gene3D" id="3.40.50.300">
    <property type="entry name" value="P-loop containing nucleotide triphosphate hydrolases"/>
    <property type="match status" value="1"/>
</dbReference>